<dbReference type="SUPFAM" id="SSF54928">
    <property type="entry name" value="RNA-binding domain, RBD"/>
    <property type="match status" value="2"/>
</dbReference>
<dbReference type="Pfam" id="PF00076">
    <property type="entry name" value="RRM_1"/>
    <property type="match status" value="3"/>
</dbReference>
<dbReference type="PANTHER" id="PTHR21245">
    <property type="entry name" value="HETEROGENEOUS NUCLEAR RIBONUCLEOPROTEIN"/>
    <property type="match status" value="1"/>
</dbReference>
<feature type="domain" description="RRM" evidence="3">
    <location>
        <begin position="166"/>
        <end position="225"/>
    </location>
</feature>
<dbReference type="InterPro" id="IPR012677">
    <property type="entry name" value="Nucleotide-bd_a/b_plait_sf"/>
</dbReference>
<dbReference type="OrthoDB" id="3800936at2759"/>
<keyword evidence="5" id="KW-1185">Reference proteome</keyword>
<dbReference type="InterPro" id="IPR035979">
    <property type="entry name" value="RBD_domain_sf"/>
</dbReference>
<feature type="non-terminal residue" evidence="4">
    <location>
        <position position="225"/>
    </location>
</feature>
<dbReference type="GO" id="GO:0003729">
    <property type="term" value="F:mRNA binding"/>
    <property type="evidence" value="ECO:0000318"/>
    <property type="project" value="GO_Central"/>
</dbReference>
<organism evidence="4 5">
    <name type="scientific">Daphnia pulex</name>
    <name type="common">Water flea</name>
    <dbReference type="NCBI Taxonomy" id="6669"/>
    <lineage>
        <taxon>Eukaryota</taxon>
        <taxon>Metazoa</taxon>
        <taxon>Ecdysozoa</taxon>
        <taxon>Arthropoda</taxon>
        <taxon>Crustacea</taxon>
        <taxon>Branchiopoda</taxon>
        <taxon>Diplostraca</taxon>
        <taxon>Cladocera</taxon>
        <taxon>Anomopoda</taxon>
        <taxon>Daphniidae</taxon>
        <taxon>Daphnia</taxon>
    </lineage>
</organism>
<dbReference type="AlphaFoldDB" id="E9GWX2"/>
<evidence type="ECO:0000313" key="5">
    <source>
        <dbReference type="Proteomes" id="UP000000305"/>
    </source>
</evidence>
<feature type="non-terminal residue" evidence="4">
    <location>
        <position position="1"/>
    </location>
</feature>
<feature type="domain" description="RRM" evidence="3">
    <location>
        <begin position="1"/>
        <end position="77"/>
    </location>
</feature>
<dbReference type="PROSITE" id="PS50102">
    <property type="entry name" value="RRM"/>
    <property type="match status" value="3"/>
</dbReference>
<dbReference type="EMBL" id="GL732571">
    <property type="protein sequence ID" value="EFX76040.1"/>
    <property type="molecule type" value="Genomic_DNA"/>
</dbReference>
<proteinExistence type="predicted"/>
<dbReference type="PhylomeDB" id="E9GWX2"/>
<evidence type="ECO:0000256" key="2">
    <source>
        <dbReference type="PROSITE-ProRule" id="PRU00176"/>
    </source>
</evidence>
<evidence type="ECO:0000313" key="4">
    <source>
        <dbReference type="EMBL" id="EFX76040.1"/>
    </source>
</evidence>
<dbReference type="eggNOG" id="KOG0117">
    <property type="taxonomic scope" value="Eukaryota"/>
</dbReference>
<dbReference type="Proteomes" id="UP000000305">
    <property type="component" value="Unassembled WGS sequence"/>
</dbReference>
<name>E9GWX2_DAPPU</name>
<dbReference type="SMART" id="SM00360">
    <property type="entry name" value="RRM"/>
    <property type="match status" value="3"/>
</dbReference>
<protein>
    <recommendedName>
        <fullName evidence="3">RRM domain-containing protein</fullName>
    </recommendedName>
</protein>
<dbReference type="Gene3D" id="3.30.70.330">
    <property type="match status" value="3"/>
</dbReference>
<dbReference type="STRING" id="6669.E9GWX2"/>
<dbReference type="KEGG" id="dpx:DAPPUDRAFT_32249"/>
<dbReference type="GO" id="GO:1990904">
    <property type="term" value="C:ribonucleoprotein complex"/>
    <property type="evidence" value="ECO:0000318"/>
    <property type="project" value="GO_Central"/>
</dbReference>
<dbReference type="GO" id="GO:0005634">
    <property type="term" value="C:nucleus"/>
    <property type="evidence" value="ECO:0000318"/>
    <property type="project" value="GO_Central"/>
</dbReference>
<accession>E9GWX2</accession>
<evidence type="ECO:0000256" key="1">
    <source>
        <dbReference type="ARBA" id="ARBA00022884"/>
    </source>
</evidence>
<evidence type="ECO:0000259" key="3">
    <source>
        <dbReference type="PROSITE" id="PS50102"/>
    </source>
</evidence>
<dbReference type="InterPro" id="IPR000504">
    <property type="entry name" value="RRM_dom"/>
</dbReference>
<dbReference type="HOGENOM" id="CLU_022960_4_0_1"/>
<feature type="domain" description="RRM" evidence="3">
    <location>
        <begin position="78"/>
        <end position="156"/>
    </location>
</feature>
<gene>
    <name evidence="4" type="ORF">DAPPUDRAFT_32249</name>
</gene>
<keyword evidence="1 2" id="KW-0694">RNA-binding</keyword>
<dbReference type="InParanoid" id="E9GWX2"/>
<reference evidence="4 5" key="1">
    <citation type="journal article" date="2011" name="Science">
        <title>The ecoresponsive genome of Daphnia pulex.</title>
        <authorList>
            <person name="Colbourne J.K."/>
            <person name="Pfrender M.E."/>
            <person name="Gilbert D."/>
            <person name="Thomas W.K."/>
            <person name="Tucker A."/>
            <person name="Oakley T.H."/>
            <person name="Tokishita S."/>
            <person name="Aerts A."/>
            <person name="Arnold G.J."/>
            <person name="Basu M.K."/>
            <person name="Bauer D.J."/>
            <person name="Caceres C.E."/>
            <person name="Carmel L."/>
            <person name="Casola C."/>
            <person name="Choi J.H."/>
            <person name="Detter J.C."/>
            <person name="Dong Q."/>
            <person name="Dusheyko S."/>
            <person name="Eads B.D."/>
            <person name="Frohlich T."/>
            <person name="Geiler-Samerotte K.A."/>
            <person name="Gerlach D."/>
            <person name="Hatcher P."/>
            <person name="Jogdeo S."/>
            <person name="Krijgsveld J."/>
            <person name="Kriventseva E.V."/>
            <person name="Kultz D."/>
            <person name="Laforsch C."/>
            <person name="Lindquist E."/>
            <person name="Lopez J."/>
            <person name="Manak J.R."/>
            <person name="Muller J."/>
            <person name="Pangilinan J."/>
            <person name="Patwardhan R.P."/>
            <person name="Pitluck S."/>
            <person name="Pritham E.J."/>
            <person name="Rechtsteiner A."/>
            <person name="Rho M."/>
            <person name="Rogozin I.B."/>
            <person name="Sakarya O."/>
            <person name="Salamov A."/>
            <person name="Schaack S."/>
            <person name="Shapiro H."/>
            <person name="Shiga Y."/>
            <person name="Skalitzky C."/>
            <person name="Smith Z."/>
            <person name="Souvorov A."/>
            <person name="Sung W."/>
            <person name="Tang Z."/>
            <person name="Tsuchiya D."/>
            <person name="Tu H."/>
            <person name="Vos H."/>
            <person name="Wang M."/>
            <person name="Wolf Y.I."/>
            <person name="Yamagata H."/>
            <person name="Yamada T."/>
            <person name="Ye Y."/>
            <person name="Shaw J.R."/>
            <person name="Andrews J."/>
            <person name="Crease T.J."/>
            <person name="Tang H."/>
            <person name="Lucas S.M."/>
            <person name="Robertson H.M."/>
            <person name="Bork P."/>
            <person name="Koonin E.V."/>
            <person name="Zdobnov E.M."/>
            <person name="Grigoriev I.V."/>
            <person name="Lynch M."/>
            <person name="Boore J.L."/>
        </authorList>
    </citation>
    <scope>NUCLEOTIDE SEQUENCE [LARGE SCALE GENOMIC DNA]</scope>
</reference>
<sequence>FFGNVLRDVMLEDIIPLFEDCGSIWSLRLVMDPLSTLSRGFGYVNFTTMEAVAVSIDLLNGLILKETGAMQVNANVPNCLYIGNIPKSKDKDDIKTEFSIVSGGILNVISAETKLIWGFCLVEYDSIQSAAFAKQQLNNGTIKVFGSDIIVDWADPNEAKKHKIIKVLHVGIISKRSSMERIKELFGEHGPIQLVEKFADYAFVHCENRDDAAKAVEDLNDRTVD</sequence>